<feature type="compositionally biased region" description="Low complexity" evidence="1">
    <location>
        <begin position="219"/>
        <end position="228"/>
    </location>
</feature>
<reference evidence="2" key="2">
    <citation type="submission" date="2013-10" db="EMBL/GenBank/DDBJ databases">
        <authorList>
            <person name="Aslett M."/>
        </authorList>
    </citation>
    <scope>NUCLEOTIDE SEQUENCE [LARGE SCALE GENOMIC DNA]</scope>
    <source>
        <strain evidence="2">Houghton</strain>
    </source>
</reference>
<feature type="compositionally biased region" description="Basic and acidic residues" evidence="1">
    <location>
        <begin position="573"/>
        <end position="583"/>
    </location>
</feature>
<name>U6MMS5_9EIME</name>
<feature type="region of interest" description="Disordered" evidence="1">
    <location>
        <begin position="547"/>
        <end position="583"/>
    </location>
</feature>
<feature type="compositionally biased region" description="Low complexity" evidence="1">
    <location>
        <begin position="547"/>
        <end position="572"/>
    </location>
</feature>
<dbReference type="VEuPathDB" id="ToxoDB:ENH_00058930"/>
<dbReference type="RefSeq" id="XP_013439084.1">
    <property type="nucleotide sequence ID" value="XM_013583630.1"/>
</dbReference>
<evidence type="ECO:0000313" key="3">
    <source>
        <dbReference type="Proteomes" id="UP000030754"/>
    </source>
</evidence>
<gene>
    <name evidence="2" type="ORF">ENH_00058930</name>
</gene>
<dbReference type="AlphaFoldDB" id="U6MMS5"/>
<feature type="region of interest" description="Disordered" evidence="1">
    <location>
        <begin position="216"/>
        <end position="235"/>
    </location>
</feature>
<dbReference type="Proteomes" id="UP000030754">
    <property type="component" value="Unassembled WGS sequence"/>
</dbReference>
<organism evidence="2 3">
    <name type="scientific">Eimeria necatrix</name>
    <dbReference type="NCBI Taxonomy" id="51315"/>
    <lineage>
        <taxon>Eukaryota</taxon>
        <taxon>Sar</taxon>
        <taxon>Alveolata</taxon>
        <taxon>Apicomplexa</taxon>
        <taxon>Conoidasida</taxon>
        <taxon>Coccidia</taxon>
        <taxon>Eucoccidiorida</taxon>
        <taxon>Eimeriorina</taxon>
        <taxon>Eimeriidae</taxon>
        <taxon>Eimeria</taxon>
    </lineage>
</organism>
<keyword evidence="3" id="KW-1185">Reference proteome</keyword>
<dbReference type="EMBL" id="HG722867">
    <property type="protein sequence ID" value="CDJ63759.1"/>
    <property type="molecule type" value="Genomic_DNA"/>
</dbReference>
<feature type="region of interest" description="Disordered" evidence="1">
    <location>
        <begin position="624"/>
        <end position="649"/>
    </location>
</feature>
<sequence>MRKLFSTAAATAAVVNLTVRQKTVASVSVSVQCPIVVRASPAVAVRALQSAAATASPAATGDGLPFSINTVSLDRVHKRSCAAITLLRRGFTHGAQARSTRQLGAAALRAAPPTTPAQTVCPSAATEGCIIRALRRAASRKNSLLQFQAAAAAAISALQQRQLQPREAAQVLQVLSRHQELLPRKIWKDAAAALLPMLQQQQHLANPQESVTRRCWGRQQEQQEQQQQHGEMYDRSVQEIKQQAHGKENKAQQLLSAGDLAWILNAFARVNHRPALVLQEALRLLSPEDAAQQLHGRQKQADKNYTEWCSLGRGAFVQANASAEQQQQQQQPQQQLRVGAEAAVAVPEASEATGSAAYMVAARERSAGEAADSTIWEIKDGEVAAAAKVSTAAASLSSAVEGAAAATAAAAAEAAGINVPSLGARGRDATAATVATTAGAACPAFPPMPEQLHSTVPTNAAVDAAAIFCTNKDTVVLLHAVSKLQMEAPLLLQQLRQWLLQSLHELSPVQLCVAVHGLAAAKQATPQLLHRVASHLLQPLQLQEEPSIEQQRRYGGQKQQQLQQHQAQQQQQQEERTQEQQHGRLRLHELDAGGAIMLLLAQLRMHQANGRLCRAVMQHILSIGGSSSKGKKGSKNKEKSRSNVSSLQTTELAAAEEACSLSSRSSSSATSSLLQHLSGKEVAVLLVHLARHHKVHTEANLQSIAAEGIMLLPTLGDRSLLLAAHGLALLLPQLQEQTDGASATLQQQQRRVAAVVSSRFAAHPPGGCQGFALLQVLHLLLKGHLQQNYPPTCSSLLQHLQALLARHVHRLKDAQLAAAAAAAAALGCLGSSLKDEFITEAACRLNRLNRRHAAALHNALQPNQGLQQQQQQQFYAADLNLEEDEWLFDSTEDSQPEADRQEQEPLLLQELQQQQMAADAAIEGTLEVLHCLSLRAQGLPAWSQVPPCNSAKG</sequence>
<evidence type="ECO:0000256" key="1">
    <source>
        <dbReference type="SAM" id="MobiDB-lite"/>
    </source>
</evidence>
<protein>
    <submittedName>
        <fullName evidence="2">Uncharacterized protein</fullName>
    </submittedName>
</protein>
<evidence type="ECO:0000313" key="2">
    <source>
        <dbReference type="EMBL" id="CDJ63759.1"/>
    </source>
</evidence>
<accession>U6MMS5</accession>
<proteinExistence type="predicted"/>
<reference evidence="2" key="1">
    <citation type="submission" date="2013-10" db="EMBL/GenBank/DDBJ databases">
        <title>Genomic analysis of the causative agents of coccidiosis in chickens.</title>
        <authorList>
            <person name="Reid A.J."/>
            <person name="Blake D."/>
            <person name="Billington K."/>
            <person name="Browne H."/>
            <person name="Dunn M."/>
            <person name="Hung S."/>
            <person name="Kawahara F."/>
            <person name="Miranda-Saavedra D."/>
            <person name="Mourier T."/>
            <person name="Nagra H."/>
            <person name="Otto T.D."/>
            <person name="Rawlings N."/>
            <person name="Sanchez A."/>
            <person name="Sanders M."/>
            <person name="Subramaniam C."/>
            <person name="Tay Y."/>
            <person name="Dear P."/>
            <person name="Doerig C."/>
            <person name="Gruber A."/>
            <person name="Parkinson J."/>
            <person name="Shirley M."/>
            <person name="Wan K.L."/>
            <person name="Berriman M."/>
            <person name="Tomley F."/>
            <person name="Pain A."/>
        </authorList>
    </citation>
    <scope>NUCLEOTIDE SEQUENCE [LARGE SCALE GENOMIC DNA]</scope>
    <source>
        <strain evidence="2">Houghton</strain>
    </source>
</reference>
<dbReference type="GeneID" id="25476033"/>
<dbReference type="OrthoDB" id="354943at2759"/>